<dbReference type="Pfam" id="PF00208">
    <property type="entry name" value="ELFV_dehydrog"/>
    <property type="match status" value="1"/>
</dbReference>
<dbReference type="PANTHER" id="PTHR11606:SF24">
    <property type="entry name" value="NAD-SPECIFIC GLUTAMATE DEHYDROGENASE"/>
    <property type="match status" value="1"/>
</dbReference>
<evidence type="ECO:0000256" key="1">
    <source>
        <dbReference type="ARBA" id="ARBA00006382"/>
    </source>
</evidence>
<protein>
    <recommendedName>
        <fullName evidence="4">Glutamate dehydrogenase</fullName>
    </recommendedName>
</protein>
<dbReference type="InterPro" id="IPR006096">
    <property type="entry name" value="Glu/Leu/Phe/Val/Trp_DH_C"/>
</dbReference>
<evidence type="ECO:0000313" key="8">
    <source>
        <dbReference type="EMBL" id="ALV82459.1"/>
    </source>
</evidence>
<feature type="active site" description="Proton donor" evidence="5">
    <location>
        <position position="75"/>
    </location>
</feature>
<accession>A0A0U3SA97</accession>
<feature type="site" description="Important for catalysis" evidence="6">
    <location>
        <position position="118"/>
    </location>
</feature>
<dbReference type="EMBL" id="KT362050">
    <property type="protein sequence ID" value="ALV82459.1"/>
    <property type="molecule type" value="Genomic_DNA"/>
</dbReference>
<name>A0A0U3SA97_9ACTN</name>
<dbReference type="PIRSF" id="PIRSF000185">
    <property type="entry name" value="Glu_DH"/>
    <property type="match status" value="1"/>
</dbReference>
<dbReference type="InterPro" id="IPR036291">
    <property type="entry name" value="NAD(P)-bd_dom_sf"/>
</dbReference>
<dbReference type="SMART" id="SM00839">
    <property type="entry name" value="ELFV_dehydrog"/>
    <property type="match status" value="1"/>
</dbReference>
<dbReference type="GO" id="GO:0006538">
    <property type="term" value="P:L-glutamate catabolic process"/>
    <property type="evidence" value="ECO:0007669"/>
    <property type="project" value="TreeGrafter"/>
</dbReference>
<feature type="domain" description="Glutamate/phenylalanine/leucine/valine/L-tryptophan dehydrogenase C-terminal" evidence="7">
    <location>
        <begin position="162"/>
        <end position="391"/>
    </location>
</feature>
<dbReference type="SUPFAM" id="SSF51735">
    <property type="entry name" value="NAD(P)-binding Rossmann-fold domains"/>
    <property type="match status" value="1"/>
</dbReference>
<reference evidence="8" key="1">
    <citation type="submission" date="2015-08" db="EMBL/GenBank/DDBJ databases">
        <title>Svaricin biosynthetic gene cluster.</title>
        <authorList>
            <person name="Xu M."/>
            <person name="Wang Y."/>
            <person name="Liu M."/>
            <person name="Zhao Z."/>
            <person name="Xu L."/>
            <person name="Chen X."/>
            <person name="Gao G."/>
            <person name="Han D."/>
            <person name="Liu L."/>
            <person name="Huang S."/>
            <person name="He X."/>
            <person name="Lin S."/>
            <person name="Kang Q."/>
            <person name="Ou H."/>
            <person name="Zhou H."/>
            <person name="Pang X."/>
            <person name="Deng Z."/>
            <person name="Tao M."/>
        </authorList>
    </citation>
    <scope>NUCLEOTIDE SEQUENCE</scope>
    <source>
        <strain evidence="8">Snt24</strain>
    </source>
</reference>
<dbReference type="InterPro" id="IPR014362">
    <property type="entry name" value="Glu_DH"/>
</dbReference>
<evidence type="ECO:0000256" key="3">
    <source>
        <dbReference type="ARBA" id="ARBA00023027"/>
    </source>
</evidence>
<keyword evidence="3" id="KW-0520">NAD</keyword>
<dbReference type="Gene3D" id="3.40.50.10860">
    <property type="entry name" value="Leucine Dehydrogenase, chain A, domain 1"/>
    <property type="match status" value="1"/>
</dbReference>
<dbReference type="InterPro" id="IPR006097">
    <property type="entry name" value="Glu/Leu/Phe/Val/Trp_DH_dimer"/>
</dbReference>
<dbReference type="PANTHER" id="PTHR11606">
    <property type="entry name" value="GLUTAMATE DEHYDROGENASE"/>
    <property type="match status" value="1"/>
</dbReference>
<comment type="similarity">
    <text evidence="1 4">Belongs to the Glu/Leu/Phe/Val dehydrogenases family.</text>
</comment>
<evidence type="ECO:0000256" key="2">
    <source>
        <dbReference type="ARBA" id="ARBA00023002"/>
    </source>
</evidence>
<evidence type="ECO:0000256" key="5">
    <source>
        <dbReference type="PIRSR" id="PIRSR000185-1"/>
    </source>
</evidence>
<dbReference type="Gene3D" id="3.40.50.720">
    <property type="entry name" value="NAD(P)-binding Rossmann-like Domain"/>
    <property type="match status" value="1"/>
</dbReference>
<dbReference type="InterPro" id="IPR046346">
    <property type="entry name" value="Aminoacid_DH-like_N_sf"/>
</dbReference>
<dbReference type="SUPFAM" id="SSF53223">
    <property type="entry name" value="Aminoacid dehydrogenase-like, N-terminal domain"/>
    <property type="match status" value="1"/>
</dbReference>
<organism evidence="8">
    <name type="scientific">Streptomyces variabilis</name>
    <dbReference type="NCBI Taxonomy" id="67372"/>
    <lineage>
        <taxon>Bacteria</taxon>
        <taxon>Bacillati</taxon>
        <taxon>Actinomycetota</taxon>
        <taxon>Actinomycetes</taxon>
        <taxon>Kitasatosporales</taxon>
        <taxon>Streptomycetaceae</taxon>
        <taxon>Streptomyces</taxon>
        <taxon>Streptomyces griseoincarnatus group</taxon>
    </lineage>
</organism>
<dbReference type="GO" id="GO:0004352">
    <property type="term" value="F:glutamate dehydrogenase (NAD+) activity"/>
    <property type="evidence" value="ECO:0007669"/>
    <property type="project" value="TreeGrafter"/>
</dbReference>
<evidence type="ECO:0000256" key="6">
    <source>
        <dbReference type="PIRSR" id="PIRSR000185-3"/>
    </source>
</evidence>
<evidence type="ECO:0000256" key="4">
    <source>
        <dbReference type="PIRNR" id="PIRNR000185"/>
    </source>
</evidence>
<sequence length="395" mass="42417">MGQQPYLHVTWTDDTTGATGHLVIDRLLRGASSGGLRMRSGCTLEEVADLARAMTLKEALVYRPEDHYAPFGGAKGGIDFDPSHPDAPAVLERFLRAVRPLAETYWSVGEDLGTRQEDIDRAFERIGLRSCVHAALPFVEDGADAGLTRISDAFAVEVDGLGLGDTVGGYGVAQSVLAVLSEHHELPGEQTAVVQGFGSMGGATARYLARAGIRVVAVVDRDGVVLDERGVDVERLLADRSPAGLVNRETLPQGVTLLPVEDWLTVETDILVTAAASYAVDETNHADVRCRYLVEGANVSVLPGAEAALAARGVVVVPDFAANFAANSWWWWTLFGDIGPDADQALTKIEKTMREITTAIFQRVRETGATPRQAATAISEENLRQARVRYGDLPA</sequence>
<dbReference type="Pfam" id="PF02812">
    <property type="entry name" value="ELFV_dehydrog_N"/>
    <property type="match status" value="1"/>
</dbReference>
<proteinExistence type="inferred from homology"/>
<evidence type="ECO:0000259" key="7">
    <source>
        <dbReference type="SMART" id="SM00839"/>
    </source>
</evidence>
<keyword evidence="2 4" id="KW-0560">Oxidoreductase</keyword>
<dbReference type="AlphaFoldDB" id="A0A0U3SA97"/>